<evidence type="ECO:0000313" key="1">
    <source>
        <dbReference type="EMBL" id="SOS33945.1"/>
    </source>
</evidence>
<dbReference type="Proteomes" id="UP000238093">
    <property type="component" value="Chromosome I"/>
</dbReference>
<gene>
    <name evidence="1" type="ORF">CFBP6411_02588</name>
</gene>
<protein>
    <submittedName>
        <fullName evidence="1">Uncharacterized protein</fullName>
    </submittedName>
</protein>
<organism evidence="1 2">
    <name type="scientific">Pseudomonas syringae group genomosp. 3</name>
    <dbReference type="NCBI Taxonomy" id="251701"/>
    <lineage>
        <taxon>Bacteria</taxon>
        <taxon>Pseudomonadati</taxon>
        <taxon>Pseudomonadota</taxon>
        <taxon>Gammaproteobacteria</taxon>
        <taxon>Pseudomonadales</taxon>
        <taxon>Pseudomonadaceae</taxon>
        <taxon>Pseudomonas</taxon>
    </lineage>
</organism>
<reference evidence="1 2" key="1">
    <citation type="submission" date="2017-11" db="EMBL/GenBank/DDBJ databases">
        <authorList>
            <person name="Han C.G."/>
        </authorList>
    </citation>
    <scope>NUCLEOTIDE SEQUENCE [LARGE SCALE GENOMIC DNA]</scope>
    <source>
        <strain evidence="1">CFBP6411</strain>
    </source>
</reference>
<sequence length="66" mass="7663">MKHGTVSKTATIAGAMRATHRLYESPVIFDDPWAVSLIDPLWRFMCKSRLLTRYVFGHRLAYLRPI</sequence>
<dbReference type="AlphaFoldDB" id="A0A2K4WDH7"/>
<evidence type="ECO:0000313" key="2">
    <source>
        <dbReference type="Proteomes" id="UP000238093"/>
    </source>
</evidence>
<name>A0A2K4WDH7_9PSED</name>
<dbReference type="EMBL" id="LT963408">
    <property type="protein sequence ID" value="SOS33945.1"/>
    <property type="molecule type" value="Genomic_DNA"/>
</dbReference>
<proteinExistence type="predicted"/>
<accession>A0A2K4WDH7</accession>